<protein>
    <recommendedName>
        <fullName evidence="3">DUF4806 domain-containing protein</fullName>
    </recommendedName>
</protein>
<organism evidence="1 2">
    <name type="scientific">Lasius platythorax</name>
    <dbReference type="NCBI Taxonomy" id="488582"/>
    <lineage>
        <taxon>Eukaryota</taxon>
        <taxon>Metazoa</taxon>
        <taxon>Ecdysozoa</taxon>
        <taxon>Arthropoda</taxon>
        <taxon>Hexapoda</taxon>
        <taxon>Insecta</taxon>
        <taxon>Pterygota</taxon>
        <taxon>Neoptera</taxon>
        <taxon>Endopterygota</taxon>
        <taxon>Hymenoptera</taxon>
        <taxon>Apocrita</taxon>
        <taxon>Aculeata</taxon>
        <taxon>Formicoidea</taxon>
        <taxon>Formicidae</taxon>
        <taxon>Formicinae</taxon>
        <taxon>Lasius</taxon>
        <taxon>Lasius</taxon>
    </lineage>
</organism>
<gene>
    <name evidence="1" type="ORF">LPLAT_LOCUS4668</name>
</gene>
<dbReference type="PANTHER" id="PTHR34153:SF2">
    <property type="entry name" value="SI:CH211-262H13.3-RELATED"/>
    <property type="match status" value="1"/>
</dbReference>
<keyword evidence="2" id="KW-1185">Reference proteome</keyword>
<accession>A0AAV2NGW7</accession>
<dbReference type="AlphaFoldDB" id="A0AAV2NGW7"/>
<dbReference type="EMBL" id="OZ034838">
    <property type="protein sequence ID" value="CAL1678887.1"/>
    <property type="molecule type" value="Genomic_DNA"/>
</dbReference>
<dbReference type="Proteomes" id="UP001497644">
    <property type="component" value="Chromosome 15"/>
</dbReference>
<name>A0AAV2NGW7_9HYME</name>
<evidence type="ECO:0000313" key="2">
    <source>
        <dbReference type="Proteomes" id="UP001497644"/>
    </source>
</evidence>
<reference evidence="1" key="1">
    <citation type="submission" date="2024-04" db="EMBL/GenBank/DDBJ databases">
        <authorList>
            <consortium name="Molecular Ecology Group"/>
        </authorList>
    </citation>
    <scope>NUCLEOTIDE SEQUENCE</scope>
</reference>
<proteinExistence type="predicted"/>
<evidence type="ECO:0008006" key="3">
    <source>
        <dbReference type="Google" id="ProtNLM"/>
    </source>
</evidence>
<sequence length="100" mass="11708">MELYKRNIARIGGDNAELAVRNSLKYILTYDIAIRYSWTGQKQAIKFSQHKIIDGILETIIKTGNTTITDLQNTVKEWLRHAKDRVRYQRKKELAAMRNV</sequence>
<dbReference type="PANTHER" id="PTHR34153">
    <property type="entry name" value="SI:CH211-262H13.3-RELATED-RELATED"/>
    <property type="match status" value="1"/>
</dbReference>
<evidence type="ECO:0000313" key="1">
    <source>
        <dbReference type="EMBL" id="CAL1678887.1"/>
    </source>
</evidence>